<sequence length="110" mass="12644">MNVNFDALEQIPKILELLKQLLDTKNNQVEKRWLSTKETAEYLGYSKDAIDSKVKSNEFLAGTHYHQRASKRMFDKSVLDKWVIGIDMIDVCANSNINATIKHITDQFVA</sequence>
<keyword evidence="2" id="KW-1185">Reference proteome</keyword>
<organism evidence="1 2">
    <name type="scientific">Candidatus Sulfurimonas baltica</name>
    <dbReference type="NCBI Taxonomy" id="2740404"/>
    <lineage>
        <taxon>Bacteria</taxon>
        <taxon>Pseudomonadati</taxon>
        <taxon>Campylobacterota</taxon>
        <taxon>Epsilonproteobacteria</taxon>
        <taxon>Campylobacterales</taxon>
        <taxon>Sulfurimonadaceae</taxon>
        <taxon>Sulfurimonas</taxon>
    </lineage>
</organism>
<reference evidence="1 2" key="1">
    <citation type="submission" date="2020-05" db="EMBL/GenBank/DDBJ databases">
        <title>Sulfurimonas marisnigri, sp. nov., and Sulfurimonas baltica, sp. nov., manganese oxide reducing chemolithoautotrophs of the class Epsilonproteobacteria isolated from the pelagic redoxclines of the Black and Baltic Seas and emended description of the genus Sulfurimonas.</title>
        <authorList>
            <person name="Henkel J.V."/>
            <person name="Laudan C."/>
            <person name="Werner J."/>
            <person name="Neu T."/>
            <person name="Plewe S."/>
            <person name="Sproer C."/>
            <person name="Bunk B."/>
            <person name="Schulz-Vogt H.N."/>
        </authorList>
    </citation>
    <scope>NUCLEOTIDE SEQUENCE [LARGE SCALE GENOMIC DNA]</scope>
    <source>
        <strain evidence="1 2">GD2</strain>
    </source>
</reference>
<accession>A0A7S7LXA3</accession>
<proteinExistence type="predicted"/>
<name>A0A7S7LXA3_9BACT</name>
<dbReference type="KEGG" id="sbal:HUE88_00950"/>
<dbReference type="AlphaFoldDB" id="A0A7S7LXA3"/>
<gene>
    <name evidence="1" type="ORF">HUE88_00950</name>
</gene>
<evidence type="ECO:0000313" key="1">
    <source>
        <dbReference type="EMBL" id="QOY52294.1"/>
    </source>
</evidence>
<protein>
    <submittedName>
        <fullName evidence="1">Helix-turn-helix domain-containing protein</fullName>
    </submittedName>
</protein>
<dbReference type="EMBL" id="CP054492">
    <property type="protein sequence ID" value="QOY52294.1"/>
    <property type="molecule type" value="Genomic_DNA"/>
</dbReference>
<dbReference type="RefSeq" id="WP_194370197.1">
    <property type="nucleotide sequence ID" value="NZ_CP054492.1"/>
</dbReference>
<dbReference type="Proteomes" id="UP000593994">
    <property type="component" value="Chromosome"/>
</dbReference>
<evidence type="ECO:0000313" key="2">
    <source>
        <dbReference type="Proteomes" id="UP000593994"/>
    </source>
</evidence>